<dbReference type="InterPro" id="IPR036249">
    <property type="entry name" value="Thioredoxin-like_sf"/>
</dbReference>
<dbReference type="AlphaFoldDB" id="A0ABD3E9M4"/>
<reference evidence="3" key="1">
    <citation type="journal article" date="2024" name="IScience">
        <title>Strigolactones Initiate the Formation of Haustorium-like Structures in Castilleja.</title>
        <authorList>
            <person name="Buerger M."/>
            <person name="Peterson D."/>
            <person name="Chory J."/>
        </authorList>
    </citation>
    <scope>NUCLEOTIDE SEQUENCE [LARGE SCALE GENOMIC DNA]</scope>
</reference>
<keyword evidence="3" id="KW-1185">Reference proteome</keyword>
<dbReference type="SUPFAM" id="SSF52833">
    <property type="entry name" value="Thioredoxin-like"/>
    <property type="match status" value="1"/>
</dbReference>
<dbReference type="Gene3D" id="3.40.30.10">
    <property type="entry name" value="Glutaredoxin"/>
    <property type="match status" value="1"/>
</dbReference>
<dbReference type="PANTHER" id="PTHR44328:SF11">
    <property type="entry name" value="GLUTATHIONE S-TRANSFERASE L2, CHLOROPLASTIC"/>
    <property type="match status" value="1"/>
</dbReference>
<evidence type="ECO:0000313" key="3">
    <source>
        <dbReference type="Proteomes" id="UP001632038"/>
    </source>
</evidence>
<dbReference type="FunFam" id="1.20.1050.10:FF:000041">
    <property type="entry name" value="Lambda class glutathione S-transferase"/>
    <property type="match status" value="1"/>
</dbReference>
<dbReference type="InterPro" id="IPR036282">
    <property type="entry name" value="Glutathione-S-Trfase_C_sf"/>
</dbReference>
<name>A0ABD3E9M4_9LAMI</name>
<organism evidence="2 3">
    <name type="scientific">Castilleja foliolosa</name>
    <dbReference type="NCBI Taxonomy" id="1961234"/>
    <lineage>
        <taxon>Eukaryota</taxon>
        <taxon>Viridiplantae</taxon>
        <taxon>Streptophyta</taxon>
        <taxon>Embryophyta</taxon>
        <taxon>Tracheophyta</taxon>
        <taxon>Spermatophyta</taxon>
        <taxon>Magnoliopsida</taxon>
        <taxon>eudicotyledons</taxon>
        <taxon>Gunneridae</taxon>
        <taxon>Pentapetalae</taxon>
        <taxon>asterids</taxon>
        <taxon>lamiids</taxon>
        <taxon>Lamiales</taxon>
        <taxon>Orobanchaceae</taxon>
        <taxon>Pedicularideae</taxon>
        <taxon>Castillejinae</taxon>
        <taxon>Castilleja</taxon>
    </lineage>
</organism>
<comment type="caution">
    <text evidence="2">The sequence shown here is derived from an EMBL/GenBank/DDBJ whole genome shotgun (WGS) entry which is preliminary data.</text>
</comment>
<gene>
    <name evidence="2" type="ORF">CASFOL_006177</name>
</gene>
<evidence type="ECO:0000313" key="2">
    <source>
        <dbReference type="EMBL" id="KAL3649774.1"/>
    </source>
</evidence>
<proteinExistence type="predicted"/>
<dbReference type="PANTHER" id="PTHR44328">
    <property type="entry name" value="GLUTATHIONE S-TRANSFERASE L1"/>
    <property type="match status" value="1"/>
</dbReference>
<sequence>MASLNISYHRTFIHHNYTRNKNNSCNSNPKSSSIFVKKPLILKFRNYSATTGIIPAVRANASRIVEEVLPPVLDSSSNPPAIFDGTPKCYIYLTRVRMLNALGLRGTGLQDTIKLVPIDLKNRPSWYKEKVYLENKVPALEHNNEVKGESLDLIRYIDSNFEGPPLFSNDPAKIEFAEELFSFTGSFYKAAFTSLKENRMDEAGASFDEIEIALSKFDDGPFFLGEFSLVDIAFAPFIERFQAFFSELKNYDITSGRPRFSLWVEEINKIEAYRQTQRDPKEHVESYKRRFLSSK</sequence>
<accession>A0ABD3E9M4</accession>
<dbReference type="Proteomes" id="UP001632038">
    <property type="component" value="Unassembled WGS sequence"/>
</dbReference>
<dbReference type="CDD" id="cd03203">
    <property type="entry name" value="GST_C_Lambda"/>
    <property type="match status" value="1"/>
</dbReference>
<protein>
    <recommendedName>
        <fullName evidence="1">GST N-terminal domain-containing protein</fullName>
    </recommendedName>
</protein>
<dbReference type="EMBL" id="JAVIJP010000007">
    <property type="protein sequence ID" value="KAL3649774.1"/>
    <property type="molecule type" value="Genomic_DNA"/>
</dbReference>
<dbReference type="InterPro" id="IPR004045">
    <property type="entry name" value="Glutathione_S-Trfase_N"/>
</dbReference>
<evidence type="ECO:0000259" key="1">
    <source>
        <dbReference type="Pfam" id="PF13417"/>
    </source>
</evidence>
<dbReference type="Pfam" id="PF13410">
    <property type="entry name" value="GST_C_2"/>
    <property type="match status" value="1"/>
</dbReference>
<dbReference type="SUPFAM" id="SSF47616">
    <property type="entry name" value="GST C-terminal domain-like"/>
    <property type="match status" value="1"/>
</dbReference>
<dbReference type="Pfam" id="PF13417">
    <property type="entry name" value="GST_N_3"/>
    <property type="match status" value="1"/>
</dbReference>
<feature type="domain" description="GST N-terminal" evidence="1">
    <location>
        <begin position="99"/>
        <end position="165"/>
    </location>
</feature>
<dbReference type="InterPro" id="IPR044629">
    <property type="entry name" value="GSTL1/2/3"/>
</dbReference>
<dbReference type="Gene3D" id="1.20.1050.10">
    <property type="match status" value="1"/>
</dbReference>